<dbReference type="Gene3D" id="3.40.50.720">
    <property type="entry name" value="NAD(P)-binding Rossmann-like Domain"/>
    <property type="match status" value="1"/>
</dbReference>
<dbReference type="InterPro" id="IPR036291">
    <property type="entry name" value="NAD(P)-bd_dom_sf"/>
</dbReference>
<proteinExistence type="inferred from homology"/>
<evidence type="ECO:0000256" key="10">
    <source>
        <dbReference type="ARBA" id="ARBA00047274"/>
    </source>
</evidence>
<evidence type="ECO:0000256" key="2">
    <source>
        <dbReference type="ARBA" id="ARBA00023002"/>
    </source>
</evidence>
<dbReference type="PROSITE" id="PS00061">
    <property type="entry name" value="ADH_SHORT"/>
    <property type="match status" value="1"/>
</dbReference>
<dbReference type="PRINTS" id="PR00080">
    <property type="entry name" value="SDRFAMILY"/>
</dbReference>
<gene>
    <name evidence="12" type="ORF">HMPREF0010_02087</name>
</gene>
<comment type="similarity">
    <text evidence="1 11">Belongs to the short-chain dehydrogenases/reductases (SDR) family.</text>
</comment>
<reference evidence="13" key="1">
    <citation type="journal article" date="2012" name="PLoS ONE">
        <title>The success of Acinetobacter species; genetic, metabolic and virulence attributes.</title>
        <authorList>
            <person name="Peleg A.Y."/>
            <person name="de Breij A."/>
            <person name="Adams M.D."/>
            <person name="Cerqueira G.M."/>
            <person name="Mocali S."/>
            <person name="Galardini M."/>
            <person name="Nibbering P.H."/>
            <person name="Earl A.M."/>
            <person name="Ward D.V."/>
            <person name="Paterson D.L."/>
            <person name="Seifert H."/>
            <person name="Dijkshoorn L."/>
        </authorList>
    </citation>
    <scope>NUCLEOTIDE SEQUENCE [LARGE SCALE GENOMIC DNA]</scope>
    <source>
        <strain evidence="13">ATCC 19606 / DSM 30007 / JCM 6841 / CCUG 19606 / CIP 70.34 / NBRC 109757 / NCIMB 12457 / NCTC 12156 / 81</strain>
    </source>
</reference>
<keyword evidence="2" id="KW-0560">Oxidoreductase</keyword>
<dbReference type="PANTHER" id="PTHR43086:SF3">
    <property type="entry name" value="NADP-DEPENDENT 3-HYDROXY ACID DEHYDROGENASE YDFG"/>
    <property type="match status" value="1"/>
</dbReference>
<evidence type="ECO:0000256" key="4">
    <source>
        <dbReference type="ARBA" id="ARBA00044050"/>
    </source>
</evidence>
<comment type="catalytic activity">
    <reaction evidence="3">
        <text>L-allo-threonine + NADP(+) = aminoacetone + CO2 + NADPH</text>
        <dbReference type="Rhea" id="RHEA:43524"/>
        <dbReference type="ChEBI" id="CHEBI:16526"/>
        <dbReference type="ChEBI" id="CHEBI:57783"/>
        <dbReference type="ChEBI" id="CHEBI:58320"/>
        <dbReference type="ChEBI" id="CHEBI:58349"/>
        <dbReference type="ChEBI" id="CHEBI:58585"/>
        <dbReference type="EC" id="1.1.1.381"/>
    </reaction>
</comment>
<dbReference type="Proteomes" id="UP000005740">
    <property type="component" value="Unassembled WGS sequence"/>
</dbReference>
<evidence type="ECO:0000256" key="11">
    <source>
        <dbReference type="RuleBase" id="RU000363"/>
    </source>
</evidence>
<dbReference type="SUPFAM" id="SSF51735">
    <property type="entry name" value="NAD(P)-binding Rossmann-fold domains"/>
    <property type="match status" value="1"/>
</dbReference>
<evidence type="ECO:0000256" key="3">
    <source>
        <dbReference type="ARBA" id="ARBA00043812"/>
    </source>
</evidence>
<dbReference type="GO" id="GO:0035527">
    <property type="term" value="F:3-hydroxypropionate dehydrogenase (NADP+) activity"/>
    <property type="evidence" value="ECO:0007669"/>
    <property type="project" value="UniProtKB-EC"/>
</dbReference>
<accession>D0CBF7</accession>
<organism evidence="12 13">
    <name type="scientific">Acinetobacter baumannii (strain ATCC 19606 / DSM 30007 / JCM 6841 / CCUG 19606 / CIP 70.34 / NBRC 109757 / NCIMB 12457 / NCTC 12156 / 81)</name>
    <dbReference type="NCBI Taxonomy" id="575584"/>
    <lineage>
        <taxon>Bacteria</taxon>
        <taxon>Pseudomonadati</taxon>
        <taxon>Pseudomonadota</taxon>
        <taxon>Gammaproteobacteria</taxon>
        <taxon>Moraxellales</taxon>
        <taxon>Moraxellaceae</taxon>
        <taxon>Acinetobacter</taxon>
        <taxon>Acinetobacter calcoaceticus/baumannii complex</taxon>
    </lineage>
</organism>
<evidence type="ECO:0000313" key="13">
    <source>
        <dbReference type="Proteomes" id="UP000005740"/>
    </source>
</evidence>
<dbReference type="EC" id="1.1.1.381" evidence="5"/>
<dbReference type="EMBL" id="GG704575">
    <property type="protein sequence ID" value="EEX03045.1"/>
    <property type="molecule type" value="Genomic_DNA"/>
</dbReference>
<evidence type="ECO:0000256" key="6">
    <source>
        <dbReference type="ARBA" id="ARBA00044065"/>
    </source>
</evidence>
<evidence type="ECO:0000256" key="5">
    <source>
        <dbReference type="ARBA" id="ARBA00044059"/>
    </source>
</evidence>
<name>D0CBF7_ACIB2</name>
<evidence type="ECO:0000313" key="12">
    <source>
        <dbReference type="EMBL" id="EEX03045.1"/>
    </source>
</evidence>
<evidence type="ECO:0000256" key="9">
    <source>
        <dbReference type="ARBA" id="ARBA00045650"/>
    </source>
</evidence>
<evidence type="ECO:0000256" key="7">
    <source>
        <dbReference type="ARBA" id="ARBA00044271"/>
    </source>
</evidence>
<dbReference type="AlphaFoldDB" id="D0CBF7"/>
<dbReference type="InterPro" id="IPR002347">
    <property type="entry name" value="SDR_fam"/>
</dbReference>
<comment type="function">
    <text evidence="9">NADP-dependent dehydrogenase with broad substrate specificity acting on 3-hydroxy acids. Catalyzes the NADP-dependent oxidation of L-allo-threonine to L-2-amino-3-keto-butyrate, which is spontaneously decarboxylated into aminoacetone. Also acts on D-threonine, L-serine, D-serine, D-3-hydroxyisobutyrate, L-3-hydroxyisobutyrate, D-glycerate and L-glycerate. Able to catalyze the reduction of the malonic semialdehyde to 3-hydroxypropionic acid. YdfG is apparently supplementing RutE, the presumed malonic semialdehyde reductase involved in pyrimidine degradation since both are able to detoxify malonic semialdehyde.</text>
</comment>
<dbReference type="InterPro" id="IPR020904">
    <property type="entry name" value="Sc_DH/Rdtase_CS"/>
</dbReference>
<evidence type="ECO:0000256" key="8">
    <source>
        <dbReference type="ARBA" id="ARBA00044349"/>
    </source>
</evidence>
<dbReference type="PRINTS" id="PR00081">
    <property type="entry name" value="GDHRDH"/>
</dbReference>
<evidence type="ECO:0000256" key="1">
    <source>
        <dbReference type="ARBA" id="ARBA00006484"/>
    </source>
</evidence>
<comment type="catalytic activity">
    <reaction evidence="10">
        <text>3-hydroxypropanoate + NADP(+) = 3-oxopropanoate + NADPH + H(+)</text>
        <dbReference type="Rhea" id="RHEA:26438"/>
        <dbReference type="ChEBI" id="CHEBI:15378"/>
        <dbReference type="ChEBI" id="CHEBI:16510"/>
        <dbReference type="ChEBI" id="CHEBI:33190"/>
        <dbReference type="ChEBI" id="CHEBI:57783"/>
        <dbReference type="ChEBI" id="CHEBI:58349"/>
        <dbReference type="EC" id="1.1.1.298"/>
    </reaction>
</comment>
<dbReference type="PANTHER" id="PTHR43086">
    <property type="entry name" value="VERY-LONG-CHAIN 3-OXOOACYL-COA REDUCTASE"/>
    <property type="match status" value="1"/>
</dbReference>
<dbReference type="EC" id="1.1.1.298" evidence="4"/>
<dbReference type="PIRSF" id="PIRSF000126">
    <property type="entry name" value="11-beta-HSD1"/>
    <property type="match status" value="1"/>
</dbReference>
<dbReference type="Pfam" id="PF00106">
    <property type="entry name" value="adh_short"/>
    <property type="match status" value="1"/>
</dbReference>
<sequence>MYILDYDRNLKIKAWRHHMSVQSKVLITGASSGIGSVYADRFAQRGYHLILVARDTNRLDKISKDLQEKYGVQVEFIQADLSNDQDIRKIEDVLKNDADIEILVNNAGIALNGNFLTQDRNEIEKLLTLNMTAVVRLSHAMSQSLIRKGKGAIINLGSVLGLAPEFGSTIYGASKSFIQFFSQGLHLELKDHGVHVQAVLPSATKTEIWERSGIDLSQVPPLMDVNDLVDAALIGFDRKETITIPVLKDENQWNNFEKSRMTLLPNFSSAEVAQRYKN</sequence>
<protein>
    <recommendedName>
        <fullName evidence="6">NADP-dependent 3-hydroxy acid dehydrogenase YdfG</fullName>
        <ecNumber evidence="4">1.1.1.298</ecNumber>
        <ecNumber evidence="5">1.1.1.381</ecNumber>
    </recommendedName>
    <alternativeName>
        <fullName evidence="8">L-allo-threonine dehydrogenase</fullName>
    </alternativeName>
    <alternativeName>
        <fullName evidence="7">Malonic semialdehyde reductase</fullName>
    </alternativeName>
</protein>
<dbReference type="BioCyc" id="ABAU575584-HMP:GM69-2116-MONOMER"/>